<reference evidence="2 4" key="1">
    <citation type="submission" date="2016-10" db="EMBL/GenBank/DDBJ databases">
        <authorList>
            <person name="Varghese N."/>
            <person name="Submissions S."/>
        </authorList>
    </citation>
    <scope>NUCLEOTIDE SEQUENCE [LARGE SCALE GENOMIC DNA]</scope>
    <source>
        <strain evidence="2 4">DSM 19299</strain>
    </source>
</reference>
<feature type="signal peptide" evidence="1">
    <location>
        <begin position="1"/>
        <end position="21"/>
    </location>
</feature>
<sequence>MKTKLYSLLLACAAIPLFSQVGINTDTPTATLDVNGTMRVRVTPPAATVTGYQILTQDVATTEVFAMDPQLIIAAANVNSSMYFAKKTATLSLLSLGLFPSGFRSVNFLQAERTIGSASLFSDTDNTYTAPSTGVYAISFSFRLGTGLQASILANSPGVGLLRTRSGVATVIDSRPFSGASLALIDLTISDTTISGIYSLQAGDKINFGLTGSSAITAGLLTSSISTFYIYKISN</sequence>
<protein>
    <recommendedName>
        <fullName evidence="5">C1q domain-containing protein</fullName>
    </recommendedName>
</protein>
<organism evidence="3">
    <name type="scientific">Chryseobacterium jejuense</name>
    <dbReference type="NCBI Taxonomy" id="445960"/>
    <lineage>
        <taxon>Bacteria</taxon>
        <taxon>Pseudomonadati</taxon>
        <taxon>Bacteroidota</taxon>
        <taxon>Flavobacteriia</taxon>
        <taxon>Flavobacteriales</taxon>
        <taxon>Weeksellaceae</taxon>
        <taxon>Chryseobacterium group</taxon>
        <taxon>Chryseobacterium</taxon>
    </lineage>
</organism>
<dbReference type="Proteomes" id="UP000251670">
    <property type="component" value="Unassembled WGS sequence"/>
</dbReference>
<dbReference type="Gene3D" id="2.60.120.40">
    <property type="match status" value="1"/>
</dbReference>
<evidence type="ECO:0000256" key="1">
    <source>
        <dbReference type="SAM" id="SignalP"/>
    </source>
</evidence>
<dbReference type="OrthoDB" id="1345111at2"/>
<dbReference type="Proteomes" id="UP000199426">
    <property type="component" value="Unassembled WGS sequence"/>
</dbReference>
<evidence type="ECO:0000313" key="3">
    <source>
        <dbReference type="EMBL" id="SQB46781.1"/>
    </source>
</evidence>
<reference evidence="3" key="2">
    <citation type="submission" date="2018-06" db="EMBL/GenBank/DDBJ databases">
        <authorList>
            <consortium name="Pathogen Informatics"/>
            <person name="Doyle S."/>
        </authorList>
    </citation>
    <scope>NUCLEOTIDE SEQUENCE [LARGE SCALE GENOMIC DNA]</scope>
    <source>
        <strain evidence="3">NCTC13492</strain>
    </source>
</reference>
<dbReference type="EMBL" id="FNEG01000001">
    <property type="protein sequence ID" value="SDI23209.1"/>
    <property type="molecule type" value="Genomic_DNA"/>
</dbReference>
<gene>
    <name evidence="3" type="ORF">NCTC13492_03857</name>
    <name evidence="2" type="ORF">SAMN05421542_0515</name>
</gene>
<dbReference type="InterPro" id="IPR008983">
    <property type="entry name" value="Tumour_necrosis_fac-like_dom"/>
</dbReference>
<dbReference type="AlphaFoldDB" id="A0A2X2X7V1"/>
<keyword evidence="4" id="KW-1185">Reference proteome</keyword>
<dbReference type="RefSeq" id="WP_089733261.1">
    <property type="nucleotide sequence ID" value="NZ_FNEG01000001.1"/>
</dbReference>
<feature type="chain" id="PRO_5017004823" description="C1q domain-containing protein" evidence="1">
    <location>
        <begin position="22"/>
        <end position="235"/>
    </location>
</feature>
<accession>A0A2X2X7V1</accession>
<proteinExistence type="predicted"/>
<evidence type="ECO:0000313" key="2">
    <source>
        <dbReference type="EMBL" id="SDI23209.1"/>
    </source>
</evidence>
<name>A0A2X2X7V1_CHRJE</name>
<evidence type="ECO:0008006" key="5">
    <source>
        <dbReference type="Google" id="ProtNLM"/>
    </source>
</evidence>
<keyword evidence="1" id="KW-0732">Signal</keyword>
<evidence type="ECO:0000313" key="4">
    <source>
        <dbReference type="Proteomes" id="UP000199426"/>
    </source>
</evidence>
<dbReference type="EMBL" id="UAWB01000013">
    <property type="protein sequence ID" value="SQB46781.1"/>
    <property type="molecule type" value="Genomic_DNA"/>
</dbReference>